<proteinExistence type="inferred from homology"/>
<comment type="subcellular location">
    <subcellularLocation>
        <location evidence="12">Golgi apparatus membrane</location>
        <topology evidence="12">Peripheral membrane protein</topology>
        <orientation evidence="12">Cytoplasmic side</orientation>
    </subcellularLocation>
    <subcellularLocation>
        <location evidence="12">Endosome membrane</location>
        <topology evidence="12">Peripheral membrane protein</topology>
        <orientation evidence="12">Cytoplasmic side</orientation>
    </subcellularLocation>
</comment>
<dbReference type="PANTHER" id="PTHR10067:SF17">
    <property type="entry name" value="PHOSPHATIDYLSERINE DECARBOXYLASE PROENZYME 2"/>
    <property type="match status" value="1"/>
</dbReference>
<dbReference type="GO" id="GO:0016540">
    <property type="term" value="P:protein autoprocessing"/>
    <property type="evidence" value="ECO:0007669"/>
    <property type="project" value="UniProtKB-UniRule"/>
</dbReference>
<keyword evidence="5 12" id="KW-0443">Lipid metabolism</keyword>
<dbReference type="SUPFAM" id="SSF49562">
    <property type="entry name" value="C2 domain (Calcium/lipid-binding domain, CaLB)"/>
    <property type="match status" value="2"/>
</dbReference>
<feature type="compositionally biased region" description="Acidic residues" evidence="13">
    <location>
        <begin position="272"/>
        <end position="289"/>
    </location>
</feature>
<feature type="compositionally biased region" description="Basic and acidic residues" evidence="13">
    <location>
        <begin position="1197"/>
        <end position="1206"/>
    </location>
</feature>
<dbReference type="AlphaFoldDB" id="A0A4U0TL00"/>
<keyword evidence="4" id="KW-0106">Calcium</keyword>
<dbReference type="InterPro" id="IPR018247">
    <property type="entry name" value="EF_Hand_1_Ca_BS"/>
</dbReference>
<evidence type="ECO:0000259" key="15">
    <source>
        <dbReference type="PROSITE" id="PS50222"/>
    </source>
</evidence>
<evidence type="ECO:0000256" key="9">
    <source>
        <dbReference type="ARBA" id="ARBA00023239"/>
    </source>
</evidence>
<dbReference type="GO" id="GO:0004609">
    <property type="term" value="F:phosphatidylserine decarboxylase activity"/>
    <property type="evidence" value="ECO:0007669"/>
    <property type="project" value="UniProtKB-UniRule"/>
</dbReference>
<feature type="active site" description="Schiff-base intermediate with substrate; via pyruvic acid; for decarboxylase activity" evidence="12">
    <location>
        <position position="1140"/>
    </location>
</feature>
<feature type="active site" description="Charge relay system; for autoendoproteolytic cleavage activity" evidence="12">
    <location>
        <position position="1053"/>
    </location>
</feature>
<comment type="subunit">
    <text evidence="12">Heterodimer of a large membrane-associated beta subunit and a small pyruvoyl-containing alpha subunit. Interacts with pstB2. This interaction may be a means to structurally tether the donor membrane (ER) harboring PstB2 to acceptor membranes (Golgi/endosomes) harboring PSD2 during PtdSer transport to the site of PtdEtn synthesis.</text>
</comment>
<feature type="compositionally biased region" description="Acidic residues" evidence="13">
    <location>
        <begin position="247"/>
        <end position="260"/>
    </location>
</feature>
<comment type="domain">
    <text evidence="12">The C2 domains have an essential, but non-catalytic function. They may facilitate interactions with other proteins and are required for lipid transport function.</text>
</comment>
<dbReference type="UniPathway" id="UPA00558">
    <property type="reaction ID" value="UER00616"/>
</dbReference>
<feature type="chain" id="PRO_5023421264" description="Phosphatidylserine decarboxylase 2 beta chain" evidence="12">
    <location>
        <begin position="1"/>
        <end position="1139"/>
    </location>
</feature>
<evidence type="ECO:0000313" key="16">
    <source>
        <dbReference type="EMBL" id="TKA22580.1"/>
    </source>
</evidence>
<feature type="modified residue" description="Pyruvic acid (Ser); by autocatalysis" evidence="12">
    <location>
        <position position="1140"/>
    </location>
</feature>
<accession>A0A4U0TL00</accession>
<evidence type="ECO:0000256" key="13">
    <source>
        <dbReference type="SAM" id="MobiDB-lite"/>
    </source>
</evidence>
<keyword evidence="17" id="KW-1185">Reference proteome</keyword>
<keyword evidence="9 12" id="KW-0456">Lyase</keyword>
<feature type="compositionally biased region" description="Polar residues" evidence="13">
    <location>
        <begin position="701"/>
        <end position="719"/>
    </location>
</feature>
<name>A0A4U0TL00_9PEZI</name>
<dbReference type="FunFam" id="2.60.40.150:FF:000198">
    <property type="entry name" value="Phosphatidylserine decarboxylase proenzyme 2"/>
    <property type="match status" value="1"/>
</dbReference>
<comment type="pathway">
    <text evidence="12">Phospholipid metabolism; phosphatidylethanolamine biosynthesis; phosphatidylethanolamine from CDP-diacylglycerol: step 2/2.</text>
</comment>
<gene>
    <name evidence="12" type="primary">PSD2</name>
    <name evidence="16" type="ORF">B0A50_08150</name>
</gene>
<evidence type="ECO:0000256" key="3">
    <source>
        <dbReference type="ARBA" id="ARBA00022793"/>
    </source>
</evidence>
<comment type="similarity">
    <text evidence="12">Belongs to the phosphatidylserine decarboxylase family. PSD-B subfamily. Eukaryotic type II sub-subfamily.</text>
</comment>
<evidence type="ECO:0000256" key="2">
    <source>
        <dbReference type="ARBA" id="ARBA00022516"/>
    </source>
</evidence>
<protein>
    <recommendedName>
        <fullName evidence="12">Phosphatidylserine decarboxylase proenzyme 2</fullName>
        <ecNumber evidence="12">4.1.1.65</ecNumber>
    </recommendedName>
    <component>
        <recommendedName>
            <fullName evidence="12">Phosphatidylserine decarboxylase 2 beta chain</fullName>
        </recommendedName>
    </component>
    <component>
        <recommendedName>
            <fullName evidence="12">Phosphatidylserine decarboxylase 2 alpha chain</fullName>
        </recommendedName>
    </component>
</protein>
<keyword evidence="2 12" id="KW-0444">Lipid biosynthesis</keyword>
<comment type="pathway">
    <text evidence="1">Lipid metabolism.</text>
</comment>
<feature type="region of interest" description="Disordered" evidence="13">
    <location>
        <begin position="1"/>
        <end position="89"/>
    </location>
</feature>
<dbReference type="PROSITE" id="PS00018">
    <property type="entry name" value="EF_HAND_1"/>
    <property type="match status" value="1"/>
</dbReference>
<dbReference type="OrthoDB" id="67700at2759"/>
<dbReference type="SUPFAM" id="SSF47473">
    <property type="entry name" value="EF-hand"/>
    <property type="match status" value="1"/>
</dbReference>
<keyword evidence="7 12" id="KW-0865">Zymogen</keyword>
<dbReference type="GO" id="GO:0000139">
    <property type="term" value="C:Golgi membrane"/>
    <property type="evidence" value="ECO:0007669"/>
    <property type="project" value="UniProtKB-SubCell"/>
</dbReference>
<keyword evidence="8 12" id="KW-0594">Phospholipid biosynthesis</keyword>
<feature type="domain" description="C2" evidence="14">
    <location>
        <begin position="317"/>
        <end position="439"/>
    </location>
</feature>
<keyword evidence="10 12" id="KW-1208">Phospholipid metabolism</keyword>
<dbReference type="Pfam" id="PF00168">
    <property type="entry name" value="C2"/>
    <property type="match status" value="2"/>
</dbReference>
<comment type="caution">
    <text evidence="16">The sequence shown here is derived from an EMBL/GenBank/DDBJ whole genome shotgun (WGS) entry which is preliminary data.</text>
</comment>
<keyword evidence="6 12" id="KW-0472">Membrane</keyword>
<dbReference type="EMBL" id="NAJL01000071">
    <property type="protein sequence ID" value="TKA22580.1"/>
    <property type="molecule type" value="Genomic_DNA"/>
</dbReference>
<organism evidence="16 17">
    <name type="scientific">Salinomyces thailandicus</name>
    <dbReference type="NCBI Taxonomy" id="706561"/>
    <lineage>
        <taxon>Eukaryota</taxon>
        <taxon>Fungi</taxon>
        <taxon>Dikarya</taxon>
        <taxon>Ascomycota</taxon>
        <taxon>Pezizomycotina</taxon>
        <taxon>Dothideomycetes</taxon>
        <taxon>Dothideomycetidae</taxon>
        <taxon>Mycosphaerellales</taxon>
        <taxon>Teratosphaeriaceae</taxon>
        <taxon>Salinomyces</taxon>
    </lineage>
</organism>
<comment type="PTM">
    <text evidence="12">Is synthesized initially as an inactive proenzyme. Formation of the active enzyme involves a self-maturation process in which the active site pyruvoyl group is generated from an internal serine residue via an autocatalytic post-translational modification. Two non-identical subunits are generated from the proenzyme in this reaction, and the pyruvate is formed at the N-terminus of the alpha chain, which is derived from the carboxyl end of the proenzyme. The autoendoproteolytic cleavage occurs by a canonical serine protease mechanism, in which the side chain hydroxyl group of the serine supplies its oxygen atom to form the C-terminus of the beta chain, while the remainder of the serine residue undergoes an oxidative deamination to produce ammonia and the pyruvoyl prosthetic group on the alpha chain. During this reaction, the Ser that is part of the protease active site of the proenzyme becomes the pyruvoyl prosthetic group, which constitutes an essential element of the active site of the mature decarboxylase.</text>
</comment>
<feature type="region of interest" description="Disordered" evidence="13">
    <location>
        <begin position="442"/>
        <end position="570"/>
    </location>
</feature>
<evidence type="ECO:0000256" key="4">
    <source>
        <dbReference type="ARBA" id="ARBA00022837"/>
    </source>
</evidence>
<feature type="domain" description="EF-hand" evidence="15">
    <location>
        <begin position="608"/>
        <end position="643"/>
    </location>
</feature>
<evidence type="ECO:0000256" key="6">
    <source>
        <dbReference type="ARBA" id="ARBA00023136"/>
    </source>
</evidence>
<dbReference type="Gene3D" id="2.60.40.150">
    <property type="entry name" value="C2 domain"/>
    <property type="match status" value="2"/>
</dbReference>
<comment type="cofactor">
    <cofactor evidence="12">
        <name>pyruvate</name>
        <dbReference type="ChEBI" id="CHEBI:15361"/>
    </cofactor>
    <text evidence="12">Binds 1 pyruvoyl group covalently per subunit.</text>
</comment>
<feature type="region of interest" description="Disordered" evidence="13">
    <location>
        <begin position="683"/>
        <end position="737"/>
    </location>
</feature>
<feature type="region of interest" description="Disordered" evidence="13">
    <location>
        <begin position="751"/>
        <end position="793"/>
    </location>
</feature>
<dbReference type="PROSITE" id="PS50004">
    <property type="entry name" value="C2"/>
    <property type="match status" value="2"/>
</dbReference>
<dbReference type="FunFam" id="2.60.40.150:FF:000295">
    <property type="entry name" value="Phosphatidylserine decarboxylase proenzyme 2"/>
    <property type="match status" value="1"/>
</dbReference>
<feature type="compositionally biased region" description="Polar residues" evidence="13">
    <location>
        <begin position="37"/>
        <end position="51"/>
    </location>
</feature>
<reference evidence="16 17" key="1">
    <citation type="submission" date="2017-03" db="EMBL/GenBank/DDBJ databases">
        <title>Genomes of endolithic fungi from Antarctica.</title>
        <authorList>
            <person name="Coleine C."/>
            <person name="Masonjones S."/>
            <person name="Stajich J.E."/>
        </authorList>
    </citation>
    <scope>NUCLEOTIDE SEQUENCE [LARGE SCALE GENOMIC DNA]</scope>
    <source>
        <strain evidence="16 17">CCFEE 6315</strain>
    </source>
</reference>
<evidence type="ECO:0000256" key="11">
    <source>
        <dbReference type="ARBA" id="ARBA00023317"/>
    </source>
</evidence>
<dbReference type="InterPro" id="IPR003817">
    <property type="entry name" value="PS_Dcarbxylase"/>
</dbReference>
<keyword evidence="12" id="KW-0967">Endosome</keyword>
<dbReference type="PROSITE" id="PS50222">
    <property type="entry name" value="EF_HAND_2"/>
    <property type="match status" value="1"/>
</dbReference>
<feature type="compositionally biased region" description="Low complexity" evidence="13">
    <location>
        <begin position="17"/>
        <end position="36"/>
    </location>
</feature>
<comment type="catalytic activity">
    <reaction evidence="12">
        <text>a 1,2-diacyl-sn-glycero-3-phospho-L-serine + H(+) = a 1,2-diacyl-sn-glycero-3-phosphoethanolamine + CO2</text>
        <dbReference type="Rhea" id="RHEA:20828"/>
        <dbReference type="ChEBI" id="CHEBI:15378"/>
        <dbReference type="ChEBI" id="CHEBI:16526"/>
        <dbReference type="ChEBI" id="CHEBI:57262"/>
        <dbReference type="ChEBI" id="CHEBI:64612"/>
        <dbReference type="EC" id="4.1.1.65"/>
    </reaction>
</comment>
<dbReference type="FunFam" id="1.10.238.10:FF:000445">
    <property type="entry name" value="Phosphatidylserine decarboxylase proenzyme 2"/>
    <property type="match status" value="1"/>
</dbReference>
<comment type="function">
    <text evidence="12">Catalyzes the formation of phosphatidylethanolamine (PtdEtn) from phosphatidylserine (PtdSer). Plays a central role in phospholipid metabolism and in the interorganelle trafficking of phosphatidylserine.</text>
</comment>
<feature type="domain" description="C2" evidence="14">
    <location>
        <begin position="77"/>
        <end position="195"/>
    </location>
</feature>
<evidence type="ECO:0000259" key="14">
    <source>
        <dbReference type="PROSITE" id="PS50004"/>
    </source>
</evidence>
<dbReference type="InterPro" id="IPR035892">
    <property type="entry name" value="C2_domain_sf"/>
</dbReference>
<dbReference type="PANTHER" id="PTHR10067">
    <property type="entry name" value="PHOSPHATIDYLSERINE DECARBOXYLASE"/>
    <property type="match status" value="1"/>
</dbReference>
<feature type="region of interest" description="Disordered" evidence="13">
    <location>
        <begin position="246"/>
        <end position="311"/>
    </location>
</feature>
<feature type="compositionally biased region" description="Low complexity" evidence="13">
    <location>
        <begin position="465"/>
        <end position="509"/>
    </location>
</feature>
<dbReference type="PRINTS" id="PR00360">
    <property type="entry name" value="C2DOMAIN"/>
</dbReference>
<feature type="compositionally biased region" description="Polar residues" evidence="13">
    <location>
        <begin position="535"/>
        <end position="554"/>
    </location>
</feature>
<dbReference type="Proteomes" id="UP000308549">
    <property type="component" value="Unassembled WGS sequence"/>
</dbReference>
<dbReference type="GO" id="GO:0010008">
    <property type="term" value="C:endosome membrane"/>
    <property type="evidence" value="ECO:0007669"/>
    <property type="project" value="UniProtKB-SubCell"/>
</dbReference>
<dbReference type="InterPro" id="IPR002048">
    <property type="entry name" value="EF_hand_dom"/>
</dbReference>
<dbReference type="GO" id="GO:0006646">
    <property type="term" value="P:phosphatidylethanolamine biosynthetic process"/>
    <property type="evidence" value="ECO:0007669"/>
    <property type="project" value="UniProtKB-UniRule"/>
</dbReference>
<keyword evidence="11 12" id="KW-0670">Pyruvate</keyword>
<dbReference type="CDD" id="cd04039">
    <property type="entry name" value="C2_PSD"/>
    <property type="match status" value="1"/>
</dbReference>
<evidence type="ECO:0000256" key="1">
    <source>
        <dbReference type="ARBA" id="ARBA00005189"/>
    </source>
</evidence>
<dbReference type="HAMAP" id="MF_00663">
    <property type="entry name" value="PS_decarb_PSD_B_type2"/>
    <property type="match status" value="1"/>
</dbReference>
<dbReference type="InterPro" id="IPR000008">
    <property type="entry name" value="C2_dom"/>
</dbReference>
<evidence type="ECO:0000256" key="5">
    <source>
        <dbReference type="ARBA" id="ARBA00023098"/>
    </source>
</evidence>
<evidence type="ECO:0000256" key="7">
    <source>
        <dbReference type="ARBA" id="ARBA00023145"/>
    </source>
</evidence>
<dbReference type="InterPro" id="IPR011992">
    <property type="entry name" value="EF-hand-dom_pair"/>
</dbReference>
<feature type="region of interest" description="Disordered" evidence="13">
    <location>
        <begin position="1177"/>
        <end position="1222"/>
    </location>
</feature>
<feature type="active site" description="Charge relay system; for autoendoproteolytic cleavage activity" evidence="12">
    <location>
        <position position="995"/>
    </location>
</feature>
<evidence type="ECO:0000256" key="10">
    <source>
        <dbReference type="ARBA" id="ARBA00023264"/>
    </source>
</evidence>
<dbReference type="Pfam" id="PF02666">
    <property type="entry name" value="PS_Dcarbxylase"/>
    <property type="match status" value="1"/>
</dbReference>
<evidence type="ECO:0000256" key="8">
    <source>
        <dbReference type="ARBA" id="ARBA00023209"/>
    </source>
</evidence>
<evidence type="ECO:0000313" key="17">
    <source>
        <dbReference type="Proteomes" id="UP000308549"/>
    </source>
</evidence>
<evidence type="ECO:0000256" key="12">
    <source>
        <dbReference type="HAMAP-Rule" id="MF_03209"/>
    </source>
</evidence>
<dbReference type="NCBIfam" id="TIGR00163">
    <property type="entry name" value="PS_decarb"/>
    <property type="match status" value="1"/>
</dbReference>
<sequence>MPRPHIPHHLSLQRVKSTSSHHATASSSSTTTSSASNTPPAGNSRQTSPTRSGPRGEAMHVPGTKALSSNGGSKDGVAGMSPGDTRGDHKGLGLLLRVNVLKGRNLAAKDKRGTSDPYLVIALGDRKEATSVVSRTLNPEWNQVFEFPVTDTESALLEATCWDKDRFKKDYMGEFDVLLEDLFANGSTAPEPVWTKLEGRRSGRRKQRKDEDISGEVLLKFTLLDPVNTAATPQQVLQKFYGVLSAQDDDEEEEEEEEDELLSRLQSRDLDDVSEEEDEEREPSDETADEGARTPNGTPTDDKKKRRRREKLKRLKRKSKLKTYEFSGMSDVSGVLFLEIHRITDLPPERNMTRTSFDMDPFVVTSLGKKTYRTKVVRHELNPVYDEKLVFQVQKHELNYSLSFAVVDRDKFSGNDFVGTGLFPVQKVRSLAPVADEETGLYRLPDPDAVTDADTRRRKWRVPMSRSTSQNNVSRSRNSSSKDLSRLSRTTSNASLNNSSSSYGSSSGMGTPGKLHRQGSDPGLLTDGQRPAVTSYPSTASYNTSTFSRSTGDVQATPPKHQEQEDGSDESGLYYYELPLELKNKSRWEDKHNPTLYIRAKYLPYQALRQQFWRVMLRQYDADESGKIDKVELVTMLDTLGSTLHNTTINSFFRRFQDVNGGEEFLTMDQAVICLEEQLQRTQETQSQMHRPHWRRKRDPTTSTANVRLQRQNSNSSPDDSPLTGGTPYLTSNVSTSSSAIPTLSVSDLSAAGERGERLPSDDLAGSDAGPKASNEDLNLTDTEAADDSSDGKDVEHVVEIHECPICHLPRLSRGRRTTDADIITHVATCASSDWRAVNNLVMAGFVTSSQAQRKWYSKVITKVSYGGYRLGANSANILVQDRMTGIINEERMSVYVRLGIRLLYKGLKSKDMERKKARKLLRSLSFKQGRKYDDPASASQIPGFINFHQLDMSEVLRPTEYFKTFNQFFYRQLKPSARPCSAPDNPNIIVSPADCRSVVFNRMEDAQRIWVKGREFSMERLLGTAYPDDAKRFRNGALGIMRLAPQDYHRFHIPVDGVMGEPKLLDGEYYTVNPMAIRSALDVYGENIRVVVPIDSECHGRVMVVCVGAMMVGSTVITRKKGERVRRAEELGYFKFGGSTILLLFEPGVMKYDDDLVDNSAGALETLIRVGMSIGHSPSQAPHTPDMKKANPTAAEKQEAKRKIEGSLAPSAGMDKGAKNM</sequence>
<dbReference type="InterPro" id="IPR033177">
    <property type="entry name" value="PSD-B"/>
</dbReference>
<dbReference type="GO" id="GO:0005509">
    <property type="term" value="F:calcium ion binding"/>
    <property type="evidence" value="ECO:0007669"/>
    <property type="project" value="InterPro"/>
</dbReference>
<keyword evidence="12" id="KW-0333">Golgi apparatus</keyword>
<feature type="active site" description="Charge relay system; for autoendoproteolytic cleavage activity" evidence="12">
    <location>
        <position position="1140"/>
    </location>
</feature>
<keyword evidence="3 12" id="KW-0210">Decarboxylase</keyword>
<dbReference type="EC" id="4.1.1.65" evidence="12"/>
<dbReference type="Gene3D" id="1.10.238.10">
    <property type="entry name" value="EF-hand"/>
    <property type="match status" value="1"/>
</dbReference>
<dbReference type="SMART" id="SM00239">
    <property type="entry name" value="C2"/>
    <property type="match status" value="2"/>
</dbReference>
<dbReference type="GO" id="GO:0005795">
    <property type="term" value="C:Golgi stack"/>
    <property type="evidence" value="ECO:0007669"/>
    <property type="project" value="UniProtKB-UniRule"/>
</dbReference>
<feature type="site" description="Cleavage (non-hydrolytic); by autocatalysis" evidence="12">
    <location>
        <begin position="1139"/>
        <end position="1140"/>
    </location>
</feature>
<feature type="chain" id="PRO_5023421263" description="Phosphatidylserine decarboxylase 2 alpha chain" evidence="12">
    <location>
        <begin position="1140"/>
        <end position="1222"/>
    </location>
</feature>
<dbReference type="InterPro" id="IPR033179">
    <property type="entry name" value="PSD_type2_pro"/>
</dbReference>